<evidence type="ECO:0000313" key="2">
    <source>
        <dbReference type="Proteomes" id="UP000018542"/>
    </source>
</evidence>
<protein>
    <submittedName>
        <fullName evidence="1">Uncharacterized protein</fullName>
    </submittedName>
</protein>
<reference evidence="1 2" key="1">
    <citation type="journal article" date="2014" name="Genome Announc.">
        <title>Complete Genome Sequence of Hyphomicrobium nitrativorans Strain NL23, a Denitrifying Bacterium Isolated from Biofilm of a Methanol-Fed Denitrification System Treating Seawater at the Montreal Biodome.</title>
        <authorList>
            <person name="Martineau C."/>
            <person name="Villeneuve C."/>
            <person name="Mauffrey F."/>
            <person name="Villemur R."/>
        </authorList>
    </citation>
    <scope>NUCLEOTIDE SEQUENCE [LARGE SCALE GENOMIC DNA]</scope>
    <source>
        <strain evidence="1">NL23</strain>
    </source>
</reference>
<proteinExistence type="predicted"/>
<evidence type="ECO:0000313" key="1">
    <source>
        <dbReference type="EMBL" id="AHB50191.1"/>
    </source>
</evidence>
<accession>V5SH26</accession>
<sequence>MKSRHDAQKPRIDLLARDTRARAIVSAAR</sequence>
<dbReference type="KEGG" id="hni:W911_10540"/>
<dbReference type="HOGENOM" id="CLU_3409459_0_0_5"/>
<gene>
    <name evidence="1" type="ORF">W911_10540</name>
</gene>
<dbReference type="EMBL" id="CP006912">
    <property type="protein sequence ID" value="AHB50191.1"/>
    <property type="molecule type" value="Genomic_DNA"/>
</dbReference>
<dbReference type="Proteomes" id="UP000018542">
    <property type="component" value="Chromosome"/>
</dbReference>
<organism evidence="1 2">
    <name type="scientific">Hyphomicrobium nitrativorans NL23</name>
    <dbReference type="NCBI Taxonomy" id="1029756"/>
    <lineage>
        <taxon>Bacteria</taxon>
        <taxon>Pseudomonadati</taxon>
        <taxon>Pseudomonadota</taxon>
        <taxon>Alphaproteobacteria</taxon>
        <taxon>Hyphomicrobiales</taxon>
        <taxon>Hyphomicrobiaceae</taxon>
        <taxon>Hyphomicrobium</taxon>
    </lineage>
</organism>
<keyword evidence="2" id="KW-1185">Reference proteome</keyword>
<dbReference type="AlphaFoldDB" id="V5SH26"/>
<name>V5SH26_9HYPH</name>